<comment type="similarity">
    <text evidence="2">In the N-terminal section; belongs to the phytochrome family.</text>
</comment>
<dbReference type="CDD" id="cd00130">
    <property type="entry name" value="PAS"/>
    <property type="match status" value="4"/>
</dbReference>
<evidence type="ECO:0000256" key="11">
    <source>
        <dbReference type="ARBA" id="ARBA00068150"/>
    </source>
</evidence>
<dbReference type="GO" id="GO:0000155">
    <property type="term" value="F:phosphorelay sensor kinase activity"/>
    <property type="evidence" value="ECO:0007669"/>
    <property type="project" value="InterPro"/>
</dbReference>
<feature type="domain" description="Response regulatory" evidence="15">
    <location>
        <begin position="754"/>
        <end position="871"/>
    </location>
</feature>
<dbReference type="FunFam" id="3.30.565.10:FF:000010">
    <property type="entry name" value="Sensor histidine kinase RcsC"/>
    <property type="match status" value="1"/>
</dbReference>
<dbReference type="InterPro" id="IPR035965">
    <property type="entry name" value="PAS-like_dom_sf"/>
</dbReference>
<accession>A0A0D5NGJ4</accession>
<evidence type="ECO:0000256" key="9">
    <source>
        <dbReference type="ARBA" id="ARBA00023012"/>
    </source>
</evidence>
<dbReference type="InterPro" id="IPR005467">
    <property type="entry name" value="His_kinase_dom"/>
</dbReference>
<evidence type="ECO:0000259" key="16">
    <source>
        <dbReference type="PROSITE" id="PS50112"/>
    </source>
</evidence>
<dbReference type="SUPFAM" id="SSF55874">
    <property type="entry name" value="ATPase domain of HSP90 chaperone/DNA topoisomerase II/histidine kinase"/>
    <property type="match status" value="1"/>
</dbReference>
<dbReference type="InterPro" id="IPR001610">
    <property type="entry name" value="PAC"/>
</dbReference>
<dbReference type="PANTHER" id="PTHR45339">
    <property type="entry name" value="HYBRID SIGNAL TRANSDUCTION HISTIDINE KINASE J"/>
    <property type="match status" value="1"/>
</dbReference>
<dbReference type="SUPFAM" id="SSF47384">
    <property type="entry name" value="Homodimeric domain of signal transducing histidine kinase"/>
    <property type="match status" value="1"/>
</dbReference>
<feature type="domain" description="PAS" evidence="16">
    <location>
        <begin position="12"/>
        <end position="65"/>
    </location>
</feature>
<keyword evidence="7" id="KW-0418">Kinase</keyword>
<dbReference type="PRINTS" id="PR00344">
    <property type="entry name" value="BCTRLSENSOR"/>
</dbReference>
<evidence type="ECO:0000256" key="3">
    <source>
        <dbReference type="ARBA" id="ARBA00012438"/>
    </source>
</evidence>
<dbReference type="STRING" id="1126833.VN24_04735"/>
<feature type="domain" description="Histidine kinase" evidence="14">
    <location>
        <begin position="510"/>
        <end position="731"/>
    </location>
</feature>
<evidence type="ECO:0000259" key="14">
    <source>
        <dbReference type="PROSITE" id="PS50109"/>
    </source>
</evidence>
<dbReference type="InterPro" id="IPR004358">
    <property type="entry name" value="Sig_transdc_His_kin-like_C"/>
</dbReference>
<dbReference type="SMART" id="SM00388">
    <property type="entry name" value="HisKA"/>
    <property type="match status" value="1"/>
</dbReference>
<dbReference type="InterPro" id="IPR000014">
    <property type="entry name" value="PAS"/>
</dbReference>
<dbReference type="CDD" id="cd17546">
    <property type="entry name" value="REC_hyHK_CKI1_RcsC-like"/>
    <property type="match status" value="1"/>
</dbReference>
<evidence type="ECO:0000256" key="13">
    <source>
        <dbReference type="PROSITE-ProRule" id="PRU00169"/>
    </source>
</evidence>
<evidence type="ECO:0000256" key="10">
    <source>
        <dbReference type="ARBA" id="ARBA00064003"/>
    </source>
</evidence>
<reference evidence="19" key="2">
    <citation type="submission" date="2015-03" db="EMBL/GenBank/DDBJ databases">
        <title>Genome sequence of Paenibacillus beijingensis strain DSM 24997T.</title>
        <authorList>
            <person name="Kwak Y."/>
            <person name="Shin J.-H."/>
        </authorList>
    </citation>
    <scope>NUCLEOTIDE SEQUENCE [LARGE SCALE GENOMIC DNA]</scope>
    <source>
        <strain evidence="19">DSM 24997</strain>
    </source>
</reference>
<evidence type="ECO:0000313" key="19">
    <source>
        <dbReference type="Proteomes" id="UP000032633"/>
    </source>
</evidence>
<feature type="modified residue" description="4-aspartylphosphate" evidence="13">
    <location>
        <position position="803"/>
    </location>
</feature>
<evidence type="ECO:0000256" key="1">
    <source>
        <dbReference type="ARBA" id="ARBA00000085"/>
    </source>
</evidence>
<feature type="domain" description="PAS" evidence="16">
    <location>
        <begin position="375"/>
        <end position="421"/>
    </location>
</feature>
<feature type="domain" description="PAC" evidence="17">
    <location>
        <begin position="82"/>
        <end position="135"/>
    </location>
</feature>
<proteinExistence type="inferred from homology"/>
<dbReference type="SMART" id="SM00091">
    <property type="entry name" value="PAS"/>
    <property type="match status" value="4"/>
</dbReference>
<dbReference type="EC" id="2.7.13.3" evidence="3"/>
<evidence type="ECO:0000256" key="8">
    <source>
        <dbReference type="ARBA" id="ARBA00022840"/>
    </source>
</evidence>
<dbReference type="OrthoDB" id="9790669at2"/>
<keyword evidence="6" id="KW-0547">Nucleotide-binding</keyword>
<dbReference type="HOGENOM" id="CLU_000445_114_15_9"/>
<keyword evidence="4 13" id="KW-0597">Phosphoprotein</keyword>
<dbReference type="Pfam" id="PF00072">
    <property type="entry name" value="Response_reg"/>
    <property type="match status" value="1"/>
</dbReference>
<evidence type="ECO:0000256" key="6">
    <source>
        <dbReference type="ARBA" id="ARBA00022741"/>
    </source>
</evidence>
<dbReference type="CDD" id="cd16922">
    <property type="entry name" value="HATPase_EvgS-ArcB-TorS-like"/>
    <property type="match status" value="1"/>
</dbReference>
<dbReference type="Gene3D" id="1.10.287.130">
    <property type="match status" value="1"/>
</dbReference>
<dbReference type="Gene3D" id="3.30.450.20">
    <property type="entry name" value="PAS domain"/>
    <property type="match status" value="4"/>
</dbReference>
<evidence type="ECO:0000256" key="2">
    <source>
        <dbReference type="ARBA" id="ARBA00006402"/>
    </source>
</evidence>
<dbReference type="InterPro" id="IPR001789">
    <property type="entry name" value="Sig_transdc_resp-reg_receiver"/>
</dbReference>
<dbReference type="AlphaFoldDB" id="A0A0D5NGJ4"/>
<dbReference type="PATRIC" id="fig|1126833.4.peg.1047"/>
<dbReference type="Pfam" id="PF02518">
    <property type="entry name" value="HATPase_c"/>
    <property type="match status" value="1"/>
</dbReference>
<evidence type="ECO:0000256" key="5">
    <source>
        <dbReference type="ARBA" id="ARBA00022679"/>
    </source>
</evidence>
<feature type="domain" description="PAC" evidence="17">
    <location>
        <begin position="322"/>
        <end position="374"/>
    </location>
</feature>
<dbReference type="Pfam" id="PF13426">
    <property type="entry name" value="PAS_9"/>
    <property type="match status" value="2"/>
</dbReference>
<dbReference type="Proteomes" id="UP000032633">
    <property type="component" value="Chromosome"/>
</dbReference>
<dbReference type="PROSITE" id="PS50112">
    <property type="entry name" value="PAS"/>
    <property type="match status" value="3"/>
</dbReference>
<dbReference type="SMART" id="SM00387">
    <property type="entry name" value="HATPase_c"/>
    <property type="match status" value="1"/>
</dbReference>
<organism evidence="18 19">
    <name type="scientific">Paenibacillus beijingensis</name>
    <dbReference type="NCBI Taxonomy" id="1126833"/>
    <lineage>
        <taxon>Bacteria</taxon>
        <taxon>Bacillati</taxon>
        <taxon>Bacillota</taxon>
        <taxon>Bacilli</taxon>
        <taxon>Bacillales</taxon>
        <taxon>Paenibacillaceae</taxon>
        <taxon>Paenibacillus</taxon>
    </lineage>
</organism>
<protein>
    <recommendedName>
        <fullName evidence="12">Circadian input-output histidine kinase CikA</fullName>
        <ecNumber evidence="3">2.7.13.3</ecNumber>
    </recommendedName>
    <alternativeName>
        <fullName evidence="11">Sensory/regulatory protein RpfC</fullName>
    </alternativeName>
</protein>
<dbReference type="FunFam" id="1.10.287.130:FF:000002">
    <property type="entry name" value="Two-component osmosensing histidine kinase"/>
    <property type="match status" value="1"/>
</dbReference>
<dbReference type="InterPro" id="IPR036890">
    <property type="entry name" value="HATPase_C_sf"/>
</dbReference>
<dbReference type="PANTHER" id="PTHR45339:SF1">
    <property type="entry name" value="HYBRID SIGNAL TRANSDUCTION HISTIDINE KINASE J"/>
    <property type="match status" value="1"/>
</dbReference>
<dbReference type="InterPro" id="IPR036097">
    <property type="entry name" value="HisK_dim/P_sf"/>
</dbReference>
<evidence type="ECO:0000259" key="15">
    <source>
        <dbReference type="PROSITE" id="PS50110"/>
    </source>
</evidence>
<keyword evidence="9" id="KW-0902">Two-component regulatory system</keyword>
<feature type="domain" description="PAC" evidence="17">
    <location>
        <begin position="204"/>
        <end position="256"/>
    </location>
</feature>
<dbReference type="SMART" id="SM00448">
    <property type="entry name" value="REC"/>
    <property type="match status" value="1"/>
</dbReference>
<dbReference type="PROSITE" id="PS50109">
    <property type="entry name" value="HIS_KIN"/>
    <property type="match status" value="1"/>
</dbReference>
<reference evidence="18 19" key="1">
    <citation type="journal article" date="2015" name="J. Biotechnol.">
        <title>Complete genome sequence of Paenibacillus beijingensis 7188(T) (=DSM 24997(T)), a novel rhizobacterium from jujube garden soil.</title>
        <authorList>
            <person name="Kwak Y."/>
            <person name="Shin J.H."/>
        </authorList>
    </citation>
    <scope>NUCLEOTIDE SEQUENCE [LARGE SCALE GENOMIC DNA]</scope>
    <source>
        <strain evidence="18 19">DSM 24997</strain>
    </source>
</reference>
<sequence>MRNVEIDPNVFFEQVYTHAPIGVALLSVDGMWIKVNPALCRILGYSQEELMTLTFSDITHPEDKERNITRRTEMMEGLSSLYETEKRYIGKNGNTIWASLHVSLVRDETHGTPLYFIAHIIDISEKKATEQKLLETEQLYHLISDNALDIISYITPDGITRYISPSVRDLLGYEPEELIGRTSVELHHPEDLERIKSGTHSDQHLFTYRVRHKNGNYIWFETTTKIIRDDQGNVQKVLGIGRDITERKKYEDFLAEAQRIAALGSWEWDIQQHRISLSEEIYRIFDLDQNSPVPSDLKFLIHPSDRERFSENIDQALKGHNFSAEFRHLQSDGSVKYLNIRASVTFNDEGVPVKMNGTTQDITERKLAEMKLQESVERYTSLKKYNHDAVISLDLQGRIINTNEMAERLTGYNVREMSGMNIARLIGVHNRNAILSGSINDANAERNMNQIRHKDGHHVEVLTSIAPIIIHQENVGFYIIAKDITDQKQLMIAKEAAEKTNQAKSEFLAMMSHEIRTPMNGVIGITDLLLTTDLDSEQREYVEMIQKSGNSLLKIINDILDFSKIESGKTELMEEPFCVKELVAEALKIFLPRAIEKNLNLKVTVSPDVPSPLVGDSQRLRQVLMNLIGNAVKFTFSGGVDVAVDVDSDAQGKAELRFRVRDTGIGIPAEKQSQLFEPFYQLDHYMTRRTEGSGLGLAISKKLVELMGGTIWIEQTDGPGAVFVFTASFQSKRMERAHLQDRHHDSEPFPKRLNILIAEDNEINQIVLKKMVQKLGHSVSLAENGTEVVRAAATRPFDMIFMDIHMPVMNGLEAVKALRDTLPADKRPFIVAVTAKALKGDRETCLAAGMDEYISKPVQSSVVSDIIDRFHQSLLA</sequence>
<dbReference type="Pfam" id="PF08447">
    <property type="entry name" value="PAS_3"/>
    <property type="match status" value="2"/>
</dbReference>
<dbReference type="InterPro" id="IPR003594">
    <property type="entry name" value="HATPase_dom"/>
</dbReference>
<dbReference type="PROSITE" id="PS50113">
    <property type="entry name" value="PAC"/>
    <property type="match status" value="3"/>
</dbReference>
<dbReference type="EMBL" id="CP011058">
    <property type="protein sequence ID" value="AJY74038.1"/>
    <property type="molecule type" value="Genomic_DNA"/>
</dbReference>
<name>A0A0D5NGJ4_9BACL</name>
<feature type="domain" description="PAS" evidence="16">
    <location>
        <begin position="135"/>
        <end position="197"/>
    </location>
</feature>
<keyword evidence="5" id="KW-0808">Transferase</keyword>
<dbReference type="SMART" id="SM00086">
    <property type="entry name" value="PAC"/>
    <property type="match status" value="4"/>
</dbReference>
<dbReference type="KEGG" id="pbj:VN24_04735"/>
<evidence type="ECO:0000313" key="18">
    <source>
        <dbReference type="EMBL" id="AJY74038.1"/>
    </source>
</evidence>
<dbReference type="PROSITE" id="PS50110">
    <property type="entry name" value="RESPONSE_REGULATORY"/>
    <property type="match status" value="1"/>
</dbReference>
<comment type="subunit">
    <text evidence="10">At low DSF concentrations, interacts with RpfF.</text>
</comment>
<keyword evidence="8" id="KW-0067">ATP-binding</keyword>
<dbReference type="Pfam" id="PF00512">
    <property type="entry name" value="HisKA"/>
    <property type="match status" value="1"/>
</dbReference>
<dbReference type="GO" id="GO:0005524">
    <property type="term" value="F:ATP binding"/>
    <property type="evidence" value="ECO:0007669"/>
    <property type="project" value="UniProtKB-KW"/>
</dbReference>
<dbReference type="InterPro" id="IPR003661">
    <property type="entry name" value="HisK_dim/P_dom"/>
</dbReference>
<evidence type="ECO:0000256" key="7">
    <source>
        <dbReference type="ARBA" id="ARBA00022777"/>
    </source>
</evidence>
<dbReference type="SUPFAM" id="SSF52172">
    <property type="entry name" value="CheY-like"/>
    <property type="match status" value="1"/>
</dbReference>
<evidence type="ECO:0000259" key="17">
    <source>
        <dbReference type="PROSITE" id="PS50113"/>
    </source>
</evidence>
<dbReference type="Gene3D" id="2.10.70.100">
    <property type="match status" value="1"/>
</dbReference>
<dbReference type="Gene3D" id="3.40.50.2300">
    <property type="match status" value="1"/>
</dbReference>
<dbReference type="Gene3D" id="3.30.565.10">
    <property type="entry name" value="Histidine kinase-like ATPase, C-terminal domain"/>
    <property type="match status" value="1"/>
</dbReference>
<keyword evidence="19" id="KW-1185">Reference proteome</keyword>
<dbReference type="InterPro" id="IPR000700">
    <property type="entry name" value="PAS-assoc_C"/>
</dbReference>
<dbReference type="RefSeq" id="WP_045669474.1">
    <property type="nucleotide sequence ID" value="NZ_CP011058.1"/>
</dbReference>
<evidence type="ECO:0000256" key="12">
    <source>
        <dbReference type="ARBA" id="ARBA00074306"/>
    </source>
</evidence>
<dbReference type="NCBIfam" id="TIGR00229">
    <property type="entry name" value="sensory_box"/>
    <property type="match status" value="4"/>
</dbReference>
<dbReference type="SUPFAM" id="SSF55785">
    <property type="entry name" value="PYP-like sensor domain (PAS domain)"/>
    <property type="match status" value="4"/>
</dbReference>
<gene>
    <name evidence="18" type="ORF">VN24_04735</name>
</gene>
<dbReference type="InterPro" id="IPR011006">
    <property type="entry name" value="CheY-like_superfamily"/>
</dbReference>
<comment type="catalytic activity">
    <reaction evidence="1">
        <text>ATP + protein L-histidine = ADP + protein N-phospho-L-histidine.</text>
        <dbReference type="EC" id="2.7.13.3"/>
    </reaction>
</comment>
<dbReference type="CDD" id="cd00082">
    <property type="entry name" value="HisKA"/>
    <property type="match status" value="1"/>
</dbReference>
<dbReference type="InterPro" id="IPR013655">
    <property type="entry name" value="PAS_fold_3"/>
</dbReference>
<evidence type="ECO:0000256" key="4">
    <source>
        <dbReference type="ARBA" id="ARBA00022553"/>
    </source>
</evidence>